<evidence type="ECO:0000313" key="3">
    <source>
        <dbReference type="EMBL" id="KAF2564723.1"/>
    </source>
</evidence>
<dbReference type="InterPro" id="IPR011009">
    <property type="entry name" value="Kinase-like_dom_sf"/>
</dbReference>
<dbReference type="GO" id="GO:0004672">
    <property type="term" value="F:protein kinase activity"/>
    <property type="evidence" value="ECO:0007669"/>
    <property type="project" value="InterPro"/>
</dbReference>
<dbReference type="AlphaFoldDB" id="A0A8S9I5R3"/>
<dbReference type="CDD" id="cd05121">
    <property type="entry name" value="ABC1_ADCK3-like"/>
    <property type="match status" value="1"/>
</dbReference>
<dbReference type="Gene3D" id="1.10.510.10">
    <property type="entry name" value="Transferase(Phosphotransferase) domain 1"/>
    <property type="match status" value="1"/>
</dbReference>
<comment type="caution">
    <text evidence="3">The sequence shown here is derived from an EMBL/GenBank/DDBJ whole genome shotgun (WGS) entry which is preliminary data.</text>
</comment>
<name>A0A8S9I5R3_BRACR</name>
<gene>
    <name evidence="3" type="ORF">F2Q70_00016496</name>
</gene>
<dbReference type="SUPFAM" id="SSF56112">
    <property type="entry name" value="Protein kinase-like (PK-like)"/>
    <property type="match status" value="1"/>
</dbReference>
<dbReference type="GO" id="GO:0005524">
    <property type="term" value="F:ATP binding"/>
    <property type="evidence" value="ECO:0007669"/>
    <property type="project" value="InterPro"/>
</dbReference>
<dbReference type="InterPro" id="IPR050154">
    <property type="entry name" value="UbiB_kinase"/>
</dbReference>
<dbReference type="PANTHER" id="PTHR10566">
    <property type="entry name" value="CHAPERONE-ACTIVITY OF BC1 COMPLEX CABC1 -RELATED"/>
    <property type="match status" value="1"/>
</dbReference>
<dbReference type="InterPro" id="IPR000719">
    <property type="entry name" value="Prot_kinase_dom"/>
</dbReference>
<evidence type="ECO:0000259" key="2">
    <source>
        <dbReference type="PROSITE" id="PS50011"/>
    </source>
</evidence>
<dbReference type="PANTHER" id="PTHR10566:SF126">
    <property type="entry name" value="PROTEIN KINASE DOMAIN-CONTAINING PROTEIN"/>
    <property type="match status" value="1"/>
</dbReference>
<evidence type="ECO:0000256" key="1">
    <source>
        <dbReference type="ARBA" id="ARBA00009670"/>
    </source>
</evidence>
<feature type="domain" description="Protein kinase" evidence="2">
    <location>
        <begin position="165"/>
        <end position="402"/>
    </location>
</feature>
<comment type="similarity">
    <text evidence="1">Belongs to the protein kinase superfamily. ADCK protein kinase family.</text>
</comment>
<proteinExistence type="inferred from homology"/>
<protein>
    <recommendedName>
        <fullName evidence="2">Protein kinase domain-containing protein</fullName>
    </recommendedName>
</protein>
<dbReference type="PROSITE" id="PS50011">
    <property type="entry name" value="PROTEIN_KINASE_DOM"/>
    <property type="match status" value="1"/>
</dbReference>
<dbReference type="EMBL" id="QGKY02001250">
    <property type="protein sequence ID" value="KAF2564723.1"/>
    <property type="molecule type" value="Genomic_DNA"/>
</dbReference>
<dbReference type="InterPro" id="IPR004147">
    <property type="entry name" value="ABC1_dom"/>
</dbReference>
<accession>A0A8S9I5R3</accession>
<dbReference type="Pfam" id="PF03109">
    <property type="entry name" value="ABC1"/>
    <property type="match status" value="1"/>
</dbReference>
<reference evidence="3" key="1">
    <citation type="submission" date="2019-12" db="EMBL/GenBank/DDBJ databases">
        <title>Genome sequencing and annotation of Brassica cretica.</title>
        <authorList>
            <person name="Studholme D.J."/>
            <person name="Sarris P.F."/>
        </authorList>
    </citation>
    <scope>NUCLEOTIDE SEQUENCE</scope>
    <source>
        <strain evidence="3">PFS-102/07</strain>
        <tissue evidence="3">Leaf</tissue>
    </source>
</reference>
<organism evidence="3">
    <name type="scientific">Brassica cretica</name>
    <name type="common">Mustard</name>
    <dbReference type="NCBI Taxonomy" id="69181"/>
    <lineage>
        <taxon>Eukaryota</taxon>
        <taxon>Viridiplantae</taxon>
        <taxon>Streptophyta</taxon>
        <taxon>Embryophyta</taxon>
        <taxon>Tracheophyta</taxon>
        <taxon>Spermatophyta</taxon>
        <taxon>Magnoliopsida</taxon>
        <taxon>eudicotyledons</taxon>
        <taxon>Gunneridae</taxon>
        <taxon>Pentapetalae</taxon>
        <taxon>rosids</taxon>
        <taxon>malvids</taxon>
        <taxon>Brassicales</taxon>
        <taxon>Brassicaceae</taxon>
        <taxon>Brassiceae</taxon>
        <taxon>Brassica</taxon>
    </lineage>
</organism>
<sequence length="402" mass="44856">MPLPNLSSNISACETCNVLELWRFSRRNQSVFSARSHPCFHRVIADNIMIHASYYDKSLNALRRSVEILTALGGFALKLGIDQRQGKLELNMKKRAGELRRIFTRLGPTFVKLGQGLSTRPDLCPPDYLEELAELQDALPTFPDAEAFACIERELDLSLESIFASISPDPIAAASLGQVYKAHLRYSGQVVAVKVQRPGIEEAIGLDFYLIRGVGKLINKYVDFITTDVLALIDEFACRVYQELNYVQEAQNARRFKKLYADKADVLVPDIFWDYTSRKVLTMEWVEGTKLNEQVAIESQGLKVLDLVNTGIQCSLRQLLEYGFFHADPHPGNLLATPDGKLAFLDFGMMSETPEEARVSSSLTARAMCLVLMTVSSNFSSPSSCSTHVIDTEAKIITMVLA</sequence>